<reference evidence="2 3" key="1">
    <citation type="submission" date="2020-06" db="EMBL/GenBank/DDBJ databases">
        <authorList>
            <person name="Cao W.R."/>
        </authorList>
    </citation>
    <scope>NUCLEOTIDE SEQUENCE [LARGE SCALE GENOMIC DNA]</scope>
    <source>
        <strain evidence="2 3">B1Z28</strain>
    </source>
</reference>
<keyword evidence="1" id="KW-0472">Membrane</keyword>
<keyword evidence="3" id="KW-1185">Reference proteome</keyword>
<dbReference type="EMBL" id="JABXWT010000015">
    <property type="protein sequence ID" value="NVO57865.1"/>
    <property type="molecule type" value="Genomic_DNA"/>
</dbReference>
<name>A0ABX2PUK8_9RHOB</name>
<evidence type="ECO:0000313" key="3">
    <source>
        <dbReference type="Proteomes" id="UP000630805"/>
    </source>
</evidence>
<evidence type="ECO:0000256" key="1">
    <source>
        <dbReference type="SAM" id="Phobius"/>
    </source>
</evidence>
<sequence length="175" mass="19699">MQEFILALVLALLTSFILWLFRAKAKLIWGSTSTSFHSFQLDKESPPEAIWTEKFYVQNTGRSAASNIEIVFSEPPTSYSLWSPREHSKVILENQTFVLRIPSLAPAELLIVDVVDIHARSVRLLSVNCPDSLAKEVPFLPMRQFGSVFNGFVLYLMFAGLVGTLYLALQLTFGK</sequence>
<keyword evidence="1" id="KW-0812">Transmembrane</keyword>
<gene>
    <name evidence="2" type="ORF">HW561_18870</name>
</gene>
<proteinExistence type="predicted"/>
<protein>
    <submittedName>
        <fullName evidence="2">Uncharacterized protein</fullName>
    </submittedName>
</protein>
<dbReference type="Proteomes" id="UP000630805">
    <property type="component" value="Unassembled WGS sequence"/>
</dbReference>
<keyword evidence="1" id="KW-1133">Transmembrane helix</keyword>
<evidence type="ECO:0000313" key="2">
    <source>
        <dbReference type="EMBL" id="NVO57865.1"/>
    </source>
</evidence>
<organism evidence="2 3">
    <name type="scientific">Ruegeria haliotis</name>
    <dbReference type="NCBI Taxonomy" id="2747601"/>
    <lineage>
        <taxon>Bacteria</taxon>
        <taxon>Pseudomonadati</taxon>
        <taxon>Pseudomonadota</taxon>
        <taxon>Alphaproteobacteria</taxon>
        <taxon>Rhodobacterales</taxon>
        <taxon>Roseobacteraceae</taxon>
        <taxon>Ruegeria</taxon>
    </lineage>
</organism>
<comment type="caution">
    <text evidence="2">The sequence shown here is derived from an EMBL/GenBank/DDBJ whole genome shotgun (WGS) entry which is preliminary data.</text>
</comment>
<accession>A0ABX2PUK8</accession>
<feature type="transmembrane region" description="Helical" evidence="1">
    <location>
        <begin position="148"/>
        <end position="169"/>
    </location>
</feature>
<dbReference type="RefSeq" id="WP_176866926.1">
    <property type="nucleotide sequence ID" value="NZ_JABXWT010000015.1"/>
</dbReference>